<evidence type="ECO:0000313" key="4">
    <source>
        <dbReference type="EMBL" id="PAA64085.1"/>
    </source>
</evidence>
<feature type="transmembrane region" description="Helical" evidence="1">
    <location>
        <begin position="47"/>
        <end position="69"/>
    </location>
</feature>
<keyword evidence="5" id="KW-1185">Reference proteome</keyword>
<organism evidence="3 5">
    <name type="scientific">Macrostomum lignano</name>
    <dbReference type="NCBI Taxonomy" id="282301"/>
    <lineage>
        <taxon>Eukaryota</taxon>
        <taxon>Metazoa</taxon>
        <taxon>Spiralia</taxon>
        <taxon>Lophotrochozoa</taxon>
        <taxon>Platyhelminthes</taxon>
        <taxon>Rhabditophora</taxon>
        <taxon>Macrostomorpha</taxon>
        <taxon>Macrostomida</taxon>
        <taxon>Macrostomidae</taxon>
        <taxon>Macrostomum</taxon>
    </lineage>
</organism>
<feature type="signal peptide" evidence="2">
    <location>
        <begin position="1"/>
        <end position="23"/>
    </location>
</feature>
<keyword evidence="2" id="KW-0732">Signal</keyword>
<proteinExistence type="predicted"/>
<dbReference type="EMBL" id="NIVC01001783">
    <property type="protein sequence ID" value="PAA64085.1"/>
    <property type="molecule type" value="Genomic_DNA"/>
</dbReference>
<dbReference type="EMBL" id="NIVC01003044">
    <property type="protein sequence ID" value="PAA53674.1"/>
    <property type="molecule type" value="Genomic_DNA"/>
</dbReference>
<dbReference type="AlphaFoldDB" id="A0A267DYD8"/>
<name>A0A267DYD8_9PLAT</name>
<keyword evidence="1" id="KW-0812">Transmembrane</keyword>
<evidence type="ECO:0008006" key="6">
    <source>
        <dbReference type="Google" id="ProtNLM"/>
    </source>
</evidence>
<sequence length="85" mass="9501">MTKIFTSMIGAFAMALLFCSAEASRARDEEFQVYCNVSVKSSHDFLMVLFSIFLTILMSSVPWIIALALDLFRWIGSAIVSQIQA</sequence>
<evidence type="ECO:0000313" key="5">
    <source>
        <dbReference type="Proteomes" id="UP000215902"/>
    </source>
</evidence>
<reference evidence="3 5" key="1">
    <citation type="submission" date="2017-06" db="EMBL/GenBank/DDBJ databases">
        <title>A platform for efficient transgenesis in Macrostomum lignano, a flatworm model organism for stem cell research.</title>
        <authorList>
            <person name="Berezikov E."/>
        </authorList>
    </citation>
    <scope>NUCLEOTIDE SEQUENCE [LARGE SCALE GENOMIC DNA]</scope>
    <source>
        <strain evidence="3">DV1</strain>
        <tissue evidence="3">Whole organism</tissue>
    </source>
</reference>
<evidence type="ECO:0000313" key="3">
    <source>
        <dbReference type="EMBL" id="PAA53674.1"/>
    </source>
</evidence>
<dbReference type="Proteomes" id="UP000215902">
    <property type="component" value="Unassembled WGS sequence"/>
</dbReference>
<keyword evidence="1" id="KW-0472">Membrane</keyword>
<accession>A0A267DYD8</accession>
<gene>
    <name evidence="4" type="ORF">BOX15_Mlig034532g1</name>
    <name evidence="3" type="ORF">BOX15_Mlig034532g3</name>
</gene>
<comment type="caution">
    <text evidence="3">The sequence shown here is derived from an EMBL/GenBank/DDBJ whole genome shotgun (WGS) entry which is preliminary data.</text>
</comment>
<feature type="chain" id="PRO_5011915970" description="G_PROTEIN_RECEP_F1_2 domain-containing protein" evidence="2">
    <location>
        <begin position="24"/>
        <end position="85"/>
    </location>
</feature>
<keyword evidence="1" id="KW-1133">Transmembrane helix</keyword>
<evidence type="ECO:0000256" key="1">
    <source>
        <dbReference type="SAM" id="Phobius"/>
    </source>
</evidence>
<evidence type="ECO:0000256" key="2">
    <source>
        <dbReference type="SAM" id="SignalP"/>
    </source>
</evidence>
<protein>
    <recommendedName>
        <fullName evidence="6">G_PROTEIN_RECEP_F1_2 domain-containing protein</fullName>
    </recommendedName>
</protein>